<sequence>MAKKDKTEIDLEIESLVLHAADCNKNIKRKFYELLLTNKHEAEAIQAEIEALKIFENKGVIESMAPLTQPDDSRANLEAKKEEKGGNIGFNSSGESCYCDKLEQELFSLSIYSRETKDLKKDDSVQEGSVGERMEQEKPRIVLGGGDDDEESSGDNDKSGQPGMLSWTSTVMENAEDNMEKLVPESGEGSEPKEEGCVKLMNVGELEVKKLKTKKVSFVSPESSYNKPTVHTQIKKISIKIRALMHKFKKDQHHVEKISRVRWLNGYAKSAEDRESVKTMKAKTVKLATKLSHMLINLELVLSDMKEMAPKFQVMNSSLKWLVGSENYMVASRILALLDFVDQEVQSTGILKKFGLHGGNSTAKQAGIDSNYVLKEGLFDENQVNQLILQFFQEILRLENNVKRQRESDTKMPLKDLTALLEADLRECEKELNKIESRLNELKALCGFEPDDLNLYTKIELKMNELCDLEEDEDLTSD</sequence>
<gene>
    <name evidence="3" type="ORF">DKX38_025585</name>
</gene>
<evidence type="ECO:0000313" key="4">
    <source>
        <dbReference type="Proteomes" id="UP000326939"/>
    </source>
</evidence>
<evidence type="ECO:0000256" key="2">
    <source>
        <dbReference type="SAM" id="MobiDB-lite"/>
    </source>
</evidence>
<proteinExistence type="predicted"/>
<dbReference type="EMBL" id="VDCV01000016">
    <property type="protein sequence ID" value="KAB5521266.1"/>
    <property type="molecule type" value="Genomic_DNA"/>
</dbReference>
<comment type="caution">
    <text evidence="3">The sequence shown here is derived from an EMBL/GenBank/DDBJ whole genome shotgun (WGS) entry which is preliminary data.</text>
</comment>
<evidence type="ECO:0000313" key="3">
    <source>
        <dbReference type="EMBL" id="KAB5521266.1"/>
    </source>
</evidence>
<feature type="compositionally biased region" description="Basic and acidic residues" evidence="2">
    <location>
        <begin position="118"/>
        <end position="140"/>
    </location>
</feature>
<accession>A0A5N5JRA9</accession>
<evidence type="ECO:0000256" key="1">
    <source>
        <dbReference type="SAM" id="Coils"/>
    </source>
</evidence>
<feature type="region of interest" description="Disordered" evidence="2">
    <location>
        <begin position="118"/>
        <end position="165"/>
    </location>
</feature>
<reference evidence="4" key="1">
    <citation type="journal article" date="2019" name="Gigascience">
        <title>De novo genome assembly of the endangered Acer yangbiense, a plant species with extremely small populations endemic to Yunnan Province, China.</title>
        <authorList>
            <person name="Yang J."/>
            <person name="Wariss H.M."/>
            <person name="Tao L."/>
            <person name="Zhang R."/>
            <person name="Yun Q."/>
            <person name="Hollingsworth P."/>
            <person name="Dao Z."/>
            <person name="Luo G."/>
            <person name="Guo H."/>
            <person name="Ma Y."/>
            <person name="Sun W."/>
        </authorList>
    </citation>
    <scope>NUCLEOTIDE SEQUENCE [LARGE SCALE GENOMIC DNA]</scope>
    <source>
        <strain evidence="4">cv. br00</strain>
    </source>
</reference>
<feature type="coiled-coil region" evidence="1">
    <location>
        <begin position="418"/>
        <end position="445"/>
    </location>
</feature>
<name>A0A5N5JRA9_9ROSI</name>
<keyword evidence="1" id="KW-0175">Coiled coil</keyword>
<dbReference type="AlphaFoldDB" id="A0A5N5JRA9"/>
<protein>
    <submittedName>
        <fullName evidence="3">Uncharacterized protein</fullName>
    </submittedName>
</protein>
<dbReference type="Proteomes" id="UP000326939">
    <property type="component" value="Chromosome 16"/>
</dbReference>
<keyword evidence="4" id="KW-1185">Reference proteome</keyword>
<organism evidence="3 4">
    <name type="scientific">Salix brachista</name>
    <dbReference type="NCBI Taxonomy" id="2182728"/>
    <lineage>
        <taxon>Eukaryota</taxon>
        <taxon>Viridiplantae</taxon>
        <taxon>Streptophyta</taxon>
        <taxon>Embryophyta</taxon>
        <taxon>Tracheophyta</taxon>
        <taxon>Spermatophyta</taxon>
        <taxon>Magnoliopsida</taxon>
        <taxon>eudicotyledons</taxon>
        <taxon>Gunneridae</taxon>
        <taxon>Pentapetalae</taxon>
        <taxon>rosids</taxon>
        <taxon>fabids</taxon>
        <taxon>Malpighiales</taxon>
        <taxon>Salicaceae</taxon>
        <taxon>Saliceae</taxon>
        <taxon>Salix</taxon>
    </lineage>
</organism>